<reference evidence="1" key="1">
    <citation type="submission" date="2021-01" db="EMBL/GenBank/DDBJ databases">
        <title>A chromosome-scale assembly of European eel, Anguilla anguilla.</title>
        <authorList>
            <person name="Henkel C."/>
            <person name="Jong-Raadsen S.A."/>
            <person name="Dufour S."/>
            <person name="Weltzien F.-A."/>
            <person name="Palstra A.P."/>
            <person name="Pelster B."/>
            <person name="Spaink H.P."/>
            <person name="Van Den Thillart G.E."/>
            <person name="Jansen H."/>
            <person name="Zahm M."/>
            <person name="Klopp C."/>
            <person name="Cedric C."/>
            <person name="Louis A."/>
            <person name="Berthelot C."/>
            <person name="Parey E."/>
            <person name="Roest Crollius H."/>
            <person name="Montfort J."/>
            <person name="Robinson-Rechavi M."/>
            <person name="Bucao C."/>
            <person name="Bouchez O."/>
            <person name="Gislard M."/>
            <person name="Lluch J."/>
            <person name="Milhes M."/>
            <person name="Lampietro C."/>
            <person name="Lopez Roques C."/>
            <person name="Donnadieu C."/>
            <person name="Braasch I."/>
            <person name="Desvignes T."/>
            <person name="Postlethwait J."/>
            <person name="Bobe J."/>
            <person name="Guiguen Y."/>
            <person name="Dirks R."/>
        </authorList>
    </citation>
    <scope>NUCLEOTIDE SEQUENCE</scope>
    <source>
        <strain evidence="1">Tag_6206</strain>
        <tissue evidence="1">Liver</tissue>
    </source>
</reference>
<dbReference type="AlphaFoldDB" id="A0A9D3MB19"/>
<name>A0A9D3MB19_ANGAN</name>
<keyword evidence="2" id="KW-1185">Reference proteome</keyword>
<accession>A0A9D3MB19</accession>
<proteinExistence type="predicted"/>
<evidence type="ECO:0000313" key="2">
    <source>
        <dbReference type="Proteomes" id="UP001044222"/>
    </source>
</evidence>
<evidence type="ECO:0000313" key="1">
    <source>
        <dbReference type="EMBL" id="KAG5845746.1"/>
    </source>
</evidence>
<comment type="caution">
    <text evidence="1">The sequence shown here is derived from an EMBL/GenBank/DDBJ whole genome shotgun (WGS) entry which is preliminary data.</text>
</comment>
<gene>
    <name evidence="1" type="ORF">ANANG_G00142500</name>
</gene>
<organism evidence="1 2">
    <name type="scientific">Anguilla anguilla</name>
    <name type="common">European freshwater eel</name>
    <name type="synonym">Muraena anguilla</name>
    <dbReference type="NCBI Taxonomy" id="7936"/>
    <lineage>
        <taxon>Eukaryota</taxon>
        <taxon>Metazoa</taxon>
        <taxon>Chordata</taxon>
        <taxon>Craniata</taxon>
        <taxon>Vertebrata</taxon>
        <taxon>Euteleostomi</taxon>
        <taxon>Actinopterygii</taxon>
        <taxon>Neopterygii</taxon>
        <taxon>Teleostei</taxon>
        <taxon>Anguilliformes</taxon>
        <taxon>Anguillidae</taxon>
        <taxon>Anguilla</taxon>
    </lineage>
</organism>
<protein>
    <submittedName>
        <fullName evidence="1">Uncharacterized protein</fullName>
    </submittedName>
</protein>
<dbReference type="EMBL" id="JAFIRN010000007">
    <property type="protein sequence ID" value="KAG5845746.1"/>
    <property type="molecule type" value="Genomic_DNA"/>
</dbReference>
<sequence>MLRHIGVGYSQALPTGHDIFRNRNRNKSVYLSKKVSEQKSVKVSVFPRSSFLPRCLALIRWEDMIRAFRAVLLMDLANLSQLANDISGN</sequence>
<dbReference type="Proteomes" id="UP001044222">
    <property type="component" value="Chromosome 7"/>
</dbReference>